<keyword evidence="5 7" id="KW-0119">Carbohydrate metabolism</keyword>
<dbReference type="NCBIfam" id="TIGR01662">
    <property type="entry name" value="HAD-SF-IIIA"/>
    <property type="match status" value="1"/>
</dbReference>
<dbReference type="NCBIfam" id="TIGR01656">
    <property type="entry name" value="Histidinol-ppas"/>
    <property type="match status" value="1"/>
</dbReference>
<feature type="binding site" evidence="10">
    <location>
        <position position="9"/>
    </location>
    <ligand>
        <name>Mg(2+)</name>
        <dbReference type="ChEBI" id="CHEBI:18420"/>
    </ligand>
</feature>
<dbReference type="PANTHER" id="PTHR42891:SF1">
    <property type="entry name" value="D-GLYCERO-BETA-D-MANNO-HEPTOSE-1,7-BISPHOSPHATE 7-PHOSPHATASE"/>
    <property type="match status" value="1"/>
</dbReference>
<dbReference type="PIRSF" id="PIRSF004682">
    <property type="entry name" value="GmhB"/>
    <property type="match status" value="1"/>
</dbReference>
<dbReference type="GO" id="GO:0005737">
    <property type="term" value="C:cytoplasm"/>
    <property type="evidence" value="ECO:0007669"/>
    <property type="project" value="UniProtKB-SubCell"/>
</dbReference>
<keyword evidence="4 7" id="KW-0378">Hydrolase</keyword>
<dbReference type="InterPro" id="IPR036412">
    <property type="entry name" value="HAD-like_sf"/>
</dbReference>
<comment type="similarity">
    <text evidence="7">Belongs to the gmhB family.</text>
</comment>
<evidence type="ECO:0000256" key="9">
    <source>
        <dbReference type="PIRSR" id="PIRSR004682-3"/>
    </source>
</evidence>
<evidence type="ECO:0000256" key="4">
    <source>
        <dbReference type="ARBA" id="ARBA00022801"/>
    </source>
</evidence>
<feature type="binding site" evidence="10">
    <location>
        <position position="100"/>
    </location>
    <ligand>
        <name>Zn(2+)</name>
        <dbReference type="ChEBI" id="CHEBI:29105"/>
    </ligand>
</feature>
<dbReference type="KEGG" id="eff:skT53_34050"/>
<dbReference type="GO" id="GO:0046872">
    <property type="term" value="F:metal ion binding"/>
    <property type="evidence" value="ECO:0007669"/>
    <property type="project" value="UniProtKB-KW"/>
</dbReference>
<dbReference type="InterPro" id="IPR006549">
    <property type="entry name" value="HAD-SF_hydro_IIIA"/>
</dbReference>
<dbReference type="PANTHER" id="PTHR42891">
    <property type="entry name" value="D-GLYCERO-BETA-D-MANNO-HEPTOSE-1,7-BISPHOSPHATE 7-PHOSPHATASE"/>
    <property type="match status" value="1"/>
</dbReference>
<dbReference type="InterPro" id="IPR006543">
    <property type="entry name" value="Histidinol-phos"/>
</dbReference>
<keyword evidence="2 7" id="KW-0963">Cytoplasm</keyword>
<dbReference type="SUPFAM" id="SSF56784">
    <property type="entry name" value="HAD-like"/>
    <property type="match status" value="1"/>
</dbReference>
<evidence type="ECO:0000256" key="1">
    <source>
        <dbReference type="ARBA" id="ARBA00004496"/>
    </source>
</evidence>
<reference evidence="11" key="1">
    <citation type="submission" date="2020-08" db="EMBL/GenBank/DDBJ databases">
        <title>Complete Genome Sequence of Effusibacillus dendaii Strain skT53, Isolated from Farmland soil.</title>
        <authorList>
            <person name="Konishi T."/>
            <person name="Kawasaki H."/>
        </authorList>
    </citation>
    <scope>NUCLEOTIDE SEQUENCE [LARGE SCALE GENOMIC DNA]</scope>
    <source>
        <strain evidence="11">SkT53</strain>
    </source>
</reference>
<evidence type="ECO:0000256" key="6">
    <source>
        <dbReference type="ARBA" id="ARBA00031828"/>
    </source>
</evidence>
<dbReference type="Proteomes" id="UP000593802">
    <property type="component" value="Chromosome"/>
</dbReference>
<protein>
    <recommendedName>
        <fullName evidence="6 7">D,D-heptose 1,7-bisphosphate phosphatase</fullName>
        <ecNumber evidence="7">3.1.3.-</ecNumber>
    </recommendedName>
</protein>
<evidence type="ECO:0000256" key="2">
    <source>
        <dbReference type="ARBA" id="ARBA00022490"/>
    </source>
</evidence>
<feature type="binding site" evidence="10">
    <location>
        <position position="98"/>
    </location>
    <ligand>
        <name>Zn(2+)</name>
        <dbReference type="ChEBI" id="CHEBI:29105"/>
    </ligand>
</feature>
<evidence type="ECO:0000256" key="5">
    <source>
        <dbReference type="ARBA" id="ARBA00023277"/>
    </source>
</evidence>
<evidence type="ECO:0000256" key="8">
    <source>
        <dbReference type="PIRSR" id="PIRSR004682-1"/>
    </source>
</evidence>
<comment type="cofactor">
    <cofactor evidence="10">
        <name>Mg(2+)</name>
        <dbReference type="ChEBI" id="CHEBI:18420"/>
    </cofactor>
</comment>
<sequence length="178" mass="19465">MGERAVFLDRDGVINDARRPVNNPDDFVLLPGVGKAVKRLNDAGFHVYVVTNQGGVGLGYMTEEDLRQVHEKMVHELAKDGAVIEDIRYCAHKPQAGCRCRKPEAGMILNLAKQNGIDLTQSVIVGDRDFDMEAGRRAGTRTVFIGPKHGNADATAPDLPHAVELILQGAVFPERQLI</sequence>
<dbReference type="RefSeq" id="WP_200759026.1">
    <property type="nucleotide sequence ID" value="NZ_AP023366.1"/>
</dbReference>
<feature type="binding site" evidence="10">
    <location>
        <position position="127"/>
    </location>
    <ligand>
        <name>Mg(2+)</name>
        <dbReference type="ChEBI" id="CHEBI:18420"/>
    </ligand>
</feature>
<dbReference type="AlphaFoldDB" id="A0A7I8DID4"/>
<keyword evidence="12" id="KW-1185">Reference proteome</keyword>
<dbReference type="InterPro" id="IPR023214">
    <property type="entry name" value="HAD_sf"/>
</dbReference>
<feature type="active site" description="Nucleophile" evidence="8">
    <location>
        <position position="11"/>
    </location>
</feature>
<keyword evidence="10" id="KW-0862">Zinc</keyword>
<dbReference type="EMBL" id="AP023366">
    <property type="protein sequence ID" value="BCJ88420.1"/>
    <property type="molecule type" value="Genomic_DNA"/>
</dbReference>
<feature type="binding site" evidence="10">
    <location>
        <position position="11"/>
    </location>
    <ligand>
        <name>Mg(2+)</name>
        <dbReference type="ChEBI" id="CHEBI:18420"/>
    </ligand>
</feature>
<feature type="site" description="Contributes to substrate recognition" evidence="9">
    <location>
        <position position="101"/>
    </location>
</feature>
<comment type="subcellular location">
    <subcellularLocation>
        <location evidence="1 7">Cytoplasm</location>
    </subcellularLocation>
</comment>
<dbReference type="GO" id="GO:0005975">
    <property type="term" value="P:carbohydrate metabolic process"/>
    <property type="evidence" value="ECO:0007669"/>
    <property type="project" value="InterPro"/>
</dbReference>
<name>A0A7I8DID4_9BACL</name>
<feature type="site" description="Stabilizes the phosphoryl group" evidence="9">
    <location>
        <position position="102"/>
    </location>
</feature>
<organism evidence="11 12">
    <name type="scientific">Effusibacillus dendaii</name>
    <dbReference type="NCBI Taxonomy" id="2743772"/>
    <lineage>
        <taxon>Bacteria</taxon>
        <taxon>Bacillati</taxon>
        <taxon>Bacillota</taxon>
        <taxon>Bacilli</taxon>
        <taxon>Bacillales</taxon>
        <taxon>Alicyclobacillaceae</taxon>
        <taxon>Effusibacillus</taxon>
    </lineage>
</organism>
<evidence type="ECO:0000313" key="12">
    <source>
        <dbReference type="Proteomes" id="UP000593802"/>
    </source>
</evidence>
<dbReference type="EC" id="3.1.3.-" evidence="7"/>
<accession>A0A7I8DID4</accession>
<dbReference type="GO" id="GO:0016791">
    <property type="term" value="F:phosphatase activity"/>
    <property type="evidence" value="ECO:0007669"/>
    <property type="project" value="InterPro"/>
</dbReference>
<comment type="cofactor">
    <cofactor evidence="10">
        <name>Zn(2+)</name>
        <dbReference type="ChEBI" id="CHEBI:29105"/>
    </cofactor>
</comment>
<feature type="binding site" evidence="10">
    <location>
        <position position="90"/>
    </location>
    <ligand>
        <name>Zn(2+)</name>
        <dbReference type="ChEBI" id="CHEBI:29105"/>
    </ligand>
</feature>
<feature type="site" description="Stabilizes the phosphoryl group" evidence="9">
    <location>
        <position position="51"/>
    </location>
</feature>
<feature type="active site" description="Nucleophile" evidence="8">
    <location>
        <position position="9"/>
    </location>
</feature>
<dbReference type="Pfam" id="PF13242">
    <property type="entry name" value="Hydrolase_like"/>
    <property type="match status" value="1"/>
</dbReference>
<keyword evidence="3 10" id="KW-0479">Metal-binding</keyword>
<evidence type="ECO:0000256" key="3">
    <source>
        <dbReference type="ARBA" id="ARBA00022723"/>
    </source>
</evidence>
<dbReference type="InterPro" id="IPR004446">
    <property type="entry name" value="Heptose_bisP_phosphatase"/>
</dbReference>
<dbReference type="CDD" id="cd07503">
    <property type="entry name" value="HAD_HisB-N"/>
    <property type="match status" value="1"/>
</dbReference>
<gene>
    <name evidence="11" type="ORF">skT53_34050</name>
</gene>
<feature type="binding site" evidence="10">
    <location>
        <position position="92"/>
    </location>
    <ligand>
        <name>Zn(2+)</name>
        <dbReference type="ChEBI" id="CHEBI:29105"/>
    </ligand>
</feature>
<keyword evidence="10" id="KW-0460">Magnesium</keyword>
<evidence type="ECO:0000256" key="7">
    <source>
        <dbReference type="PIRNR" id="PIRNR004682"/>
    </source>
</evidence>
<proteinExistence type="inferred from homology"/>
<evidence type="ECO:0000256" key="10">
    <source>
        <dbReference type="PIRSR" id="PIRSR004682-4"/>
    </source>
</evidence>
<evidence type="ECO:0000313" key="11">
    <source>
        <dbReference type="EMBL" id="BCJ88420.1"/>
    </source>
</evidence>
<dbReference type="Gene3D" id="3.40.50.1000">
    <property type="entry name" value="HAD superfamily/HAD-like"/>
    <property type="match status" value="1"/>
</dbReference>